<dbReference type="HOGENOM" id="CLU_063203_3_1_7"/>
<dbReference type="PANTHER" id="PTHR34136">
    <property type="match status" value="1"/>
</dbReference>
<dbReference type="PATRIC" id="fig|1429438.4.peg.7462"/>
<evidence type="ECO:0008006" key="5">
    <source>
        <dbReference type="Google" id="ProtNLM"/>
    </source>
</evidence>
<comment type="caution">
    <text evidence="3">The sequence shown here is derived from an EMBL/GenBank/DDBJ whole genome shotgun (WGS) entry which is preliminary data.</text>
</comment>
<dbReference type="AlphaFoldDB" id="W4L6M4"/>
<dbReference type="PANTHER" id="PTHR34136:SF1">
    <property type="entry name" value="UDP-N-ACETYL-D-MANNOSAMINURONIC ACID TRANSFERASE"/>
    <property type="match status" value="1"/>
</dbReference>
<organism evidence="3 4">
    <name type="scientific">Entotheonella factor</name>
    <dbReference type="NCBI Taxonomy" id="1429438"/>
    <lineage>
        <taxon>Bacteria</taxon>
        <taxon>Pseudomonadati</taxon>
        <taxon>Nitrospinota/Tectimicrobiota group</taxon>
        <taxon>Candidatus Tectimicrobiota</taxon>
        <taxon>Candidatus Entotheonellia</taxon>
        <taxon>Candidatus Entotheonellales</taxon>
        <taxon>Candidatus Entotheonellaceae</taxon>
        <taxon>Candidatus Entotheonella</taxon>
    </lineage>
</organism>
<gene>
    <name evidence="3" type="ORF">ETSY1_39810</name>
</gene>
<evidence type="ECO:0000256" key="2">
    <source>
        <dbReference type="ARBA" id="ARBA00022679"/>
    </source>
</evidence>
<keyword evidence="4" id="KW-1185">Reference proteome</keyword>
<dbReference type="NCBIfam" id="TIGR00696">
    <property type="entry name" value="wecG_tagA_cpsF"/>
    <property type="match status" value="1"/>
</dbReference>
<reference evidence="3 4" key="1">
    <citation type="journal article" date="2014" name="Nature">
        <title>An environmental bacterial taxon with a large and distinct metabolic repertoire.</title>
        <authorList>
            <person name="Wilson M.C."/>
            <person name="Mori T."/>
            <person name="Ruckert C."/>
            <person name="Uria A.R."/>
            <person name="Helf M.J."/>
            <person name="Takada K."/>
            <person name="Gernert C."/>
            <person name="Steffens U.A."/>
            <person name="Heycke N."/>
            <person name="Schmitt S."/>
            <person name="Rinke C."/>
            <person name="Helfrich E.J."/>
            <person name="Brachmann A.O."/>
            <person name="Gurgui C."/>
            <person name="Wakimoto T."/>
            <person name="Kracht M."/>
            <person name="Crusemann M."/>
            <person name="Hentschel U."/>
            <person name="Abe I."/>
            <person name="Matsunaga S."/>
            <person name="Kalinowski J."/>
            <person name="Takeyama H."/>
            <person name="Piel J."/>
        </authorList>
    </citation>
    <scope>NUCLEOTIDE SEQUENCE [LARGE SCALE GENOMIC DNA]</scope>
    <source>
        <strain evidence="4">TSY1</strain>
    </source>
</reference>
<name>W4L6M4_ENTF1</name>
<evidence type="ECO:0000256" key="1">
    <source>
        <dbReference type="ARBA" id="ARBA00022676"/>
    </source>
</evidence>
<dbReference type="EMBL" id="AZHW01001262">
    <property type="protein sequence ID" value="ETW93305.1"/>
    <property type="molecule type" value="Genomic_DNA"/>
</dbReference>
<accession>W4L6M4</accession>
<keyword evidence="1" id="KW-0328">Glycosyltransferase</keyword>
<dbReference type="GO" id="GO:0016758">
    <property type="term" value="F:hexosyltransferase activity"/>
    <property type="evidence" value="ECO:0007669"/>
    <property type="project" value="TreeGrafter"/>
</dbReference>
<proteinExistence type="predicted"/>
<dbReference type="Proteomes" id="UP000019141">
    <property type="component" value="Unassembled WGS sequence"/>
</dbReference>
<evidence type="ECO:0000313" key="4">
    <source>
        <dbReference type="Proteomes" id="UP000019141"/>
    </source>
</evidence>
<dbReference type="CDD" id="cd06533">
    <property type="entry name" value="Glyco_transf_WecG_TagA"/>
    <property type="match status" value="1"/>
</dbReference>
<keyword evidence="2" id="KW-0808">Transferase</keyword>
<sequence length="263" mass="30206">MNTESYGMATDTQWVRLFDCPIAKLHLEEVSTIAETFITSQKPHYIAVVNAAKLVKMRHDKELRDSVLGANIIGADGVPVVWASWLLGSPLPGRVNGTDLMMALLEKGHQHGYRIFFFGAQPDVLDRVLDVVRADYPGVKIAGARHGYYAEDEEWEIVRQIQASEADILFIAFGTPKKELWVKRYLHAMEVPVVHGVGGSFDVLAGVVARAPLWMQRYGLEWLFRLIQEPRRMWRRYLYTNTRFVLMVLQEWGRHLYRPTRLP</sequence>
<dbReference type="Pfam" id="PF03808">
    <property type="entry name" value="Glyco_tran_WecG"/>
    <property type="match status" value="1"/>
</dbReference>
<evidence type="ECO:0000313" key="3">
    <source>
        <dbReference type="EMBL" id="ETW93305.1"/>
    </source>
</evidence>
<protein>
    <recommendedName>
        <fullName evidence="5">UDP-N-acetyl-D-mannosamine transferase</fullName>
    </recommendedName>
</protein>
<dbReference type="InterPro" id="IPR004629">
    <property type="entry name" value="WecG_TagA_CpsF"/>
</dbReference>